<sequence length="188" mass="21562">MKKSSTDVKVKKTLVRHCEQKIREPLQPRVVRDLEIKPNSSGTIQSSVAQKENELSEPTLCSSVALANYLNDVKRSLPRPLSAEDHYIDKAKATAKMTKKLNFQFNDRIYNNLIELNANIEESRTKKDKRSSRTSVKRDIEPNIEDFFEHKIEKDSAPEVILIKPMFKPLRKVEEGSLHALVASFEDL</sequence>
<protein>
    <recommendedName>
        <fullName evidence="3">Protein phosphatase 1 regulatory subunit 35 C-terminal domain-containing protein</fullName>
    </recommendedName>
</protein>
<evidence type="ECO:0008006" key="3">
    <source>
        <dbReference type="Google" id="ProtNLM"/>
    </source>
</evidence>
<accession>A0ABQ7R593</accession>
<organism evidence="1 2">
    <name type="scientific">Plutella xylostella</name>
    <name type="common">Diamondback moth</name>
    <name type="synonym">Plutella maculipennis</name>
    <dbReference type="NCBI Taxonomy" id="51655"/>
    <lineage>
        <taxon>Eukaryota</taxon>
        <taxon>Metazoa</taxon>
        <taxon>Ecdysozoa</taxon>
        <taxon>Arthropoda</taxon>
        <taxon>Hexapoda</taxon>
        <taxon>Insecta</taxon>
        <taxon>Pterygota</taxon>
        <taxon>Neoptera</taxon>
        <taxon>Endopterygota</taxon>
        <taxon>Lepidoptera</taxon>
        <taxon>Glossata</taxon>
        <taxon>Ditrysia</taxon>
        <taxon>Yponomeutoidea</taxon>
        <taxon>Plutellidae</taxon>
        <taxon>Plutella</taxon>
    </lineage>
</organism>
<evidence type="ECO:0000313" key="1">
    <source>
        <dbReference type="EMBL" id="KAG7312473.1"/>
    </source>
</evidence>
<proteinExistence type="predicted"/>
<dbReference type="EMBL" id="JAHIBW010000003">
    <property type="protein sequence ID" value="KAG7312473.1"/>
    <property type="molecule type" value="Genomic_DNA"/>
</dbReference>
<name>A0ABQ7R593_PLUXY</name>
<evidence type="ECO:0000313" key="2">
    <source>
        <dbReference type="Proteomes" id="UP000823941"/>
    </source>
</evidence>
<comment type="caution">
    <text evidence="1">The sequence shown here is derived from an EMBL/GenBank/DDBJ whole genome shotgun (WGS) entry which is preliminary data.</text>
</comment>
<keyword evidence="2" id="KW-1185">Reference proteome</keyword>
<gene>
    <name evidence="1" type="ORF">JYU34_001983</name>
</gene>
<reference evidence="1 2" key="1">
    <citation type="submission" date="2021-06" db="EMBL/GenBank/DDBJ databases">
        <title>A haploid diamondback moth (Plutella xylostella L.) genome assembly resolves 31 chromosomes and identifies a diamide resistance mutation.</title>
        <authorList>
            <person name="Ward C.M."/>
            <person name="Perry K.D."/>
            <person name="Baker G."/>
            <person name="Powis K."/>
            <person name="Heckel D.G."/>
            <person name="Baxter S.W."/>
        </authorList>
    </citation>
    <scope>NUCLEOTIDE SEQUENCE [LARGE SCALE GENOMIC DNA]</scope>
    <source>
        <strain evidence="1 2">LV</strain>
        <tissue evidence="1">Single pupa</tissue>
    </source>
</reference>
<dbReference type="Proteomes" id="UP000823941">
    <property type="component" value="Chromosome 3"/>
</dbReference>